<sequence>MWSALATPLDRYIATAAFRAFILVAGALTALFSLLEFVEQLASVGEGRYSLLDAFIYVLLTAPSRVLQVTPVSMLIGCLLALGAFGRNSELTALRSVGISESRIIGSVLKLAVPIILVLFLIAEFVVPPAQELAQTQRAAALSTSTTDRDYSSFWAQGEHQYLNVQRFRGSEGAEDIDIYAFADDGSLTSFVHADQADIHPDGTWLLVGVLRKTIDGSDFQTERLASLPWRSFVSSAQIQLLTLPPEAMPPVALFRYVRDLARNHQQGLRYEQELWRKISIPLSMIAMIMASAPFVFAPPRGQSIGQQITIGAIVGIVFSLFQQIAGHLDLLLDLNPAAAALVPSLLLMGLSVYLFRRAHR</sequence>
<reference evidence="7" key="2">
    <citation type="submission" date="2020-09" db="EMBL/GenBank/DDBJ databases">
        <authorList>
            <person name="Sun Q."/>
            <person name="Zhou Y."/>
        </authorList>
    </citation>
    <scope>NUCLEOTIDE SEQUENCE</scope>
    <source>
        <strain evidence="7">CGMCC 1.15725</strain>
    </source>
</reference>
<keyword evidence="2" id="KW-1003">Cell membrane</keyword>
<reference evidence="7" key="1">
    <citation type="journal article" date="2014" name="Int. J. Syst. Evol. Microbiol.">
        <title>Complete genome sequence of Corynebacterium casei LMG S-19264T (=DSM 44701T), isolated from a smear-ripened cheese.</title>
        <authorList>
            <consortium name="US DOE Joint Genome Institute (JGI-PGF)"/>
            <person name="Walter F."/>
            <person name="Albersmeier A."/>
            <person name="Kalinowski J."/>
            <person name="Ruckert C."/>
        </authorList>
    </citation>
    <scope>NUCLEOTIDE SEQUENCE</scope>
    <source>
        <strain evidence="7">CGMCC 1.15725</strain>
    </source>
</reference>
<dbReference type="Proteomes" id="UP000646365">
    <property type="component" value="Unassembled WGS sequence"/>
</dbReference>
<evidence type="ECO:0000256" key="3">
    <source>
        <dbReference type="ARBA" id="ARBA00022692"/>
    </source>
</evidence>
<dbReference type="EMBL" id="BMJQ01000025">
    <property type="protein sequence ID" value="GGF47381.1"/>
    <property type="molecule type" value="Genomic_DNA"/>
</dbReference>
<dbReference type="InterPro" id="IPR005495">
    <property type="entry name" value="LptG/LptF_permease"/>
</dbReference>
<evidence type="ECO:0000313" key="8">
    <source>
        <dbReference type="Proteomes" id="UP000646365"/>
    </source>
</evidence>
<keyword evidence="4 6" id="KW-1133">Transmembrane helix</keyword>
<keyword evidence="5 6" id="KW-0472">Membrane</keyword>
<accession>A0A8J3E6S4</accession>
<dbReference type="AlphaFoldDB" id="A0A8J3E6S4"/>
<evidence type="ECO:0000256" key="2">
    <source>
        <dbReference type="ARBA" id="ARBA00022475"/>
    </source>
</evidence>
<dbReference type="GO" id="GO:0055085">
    <property type="term" value="P:transmembrane transport"/>
    <property type="evidence" value="ECO:0007669"/>
    <property type="project" value="InterPro"/>
</dbReference>
<comment type="subcellular location">
    <subcellularLocation>
        <location evidence="1">Cell membrane</location>
        <topology evidence="1">Multi-pass membrane protein</topology>
    </subcellularLocation>
</comment>
<dbReference type="GO" id="GO:0043190">
    <property type="term" value="C:ATP-binding cassette (ABC) transporter complex"/>
    <property type="evidence" value="ECO:0007669"/>
    <property type="project" value="InterPro"/>
</dbReference>
<dbReference type="Pfam" id="PF03739">
    <property type="entry name" value="LptF_LptG"/>
    <property type="match status" value="1"/>
</dbReference>
<dbReference type="GO" id="GO:0015920">
    <property type="term" value="P:lipopolysaccharide transport"/>
    <property type="evidence" value="ECO:0007669"/>
    <property type="project" value="TreeGrafter"/>
</dbReference>
<keyword evidence="8" id="KW-1185">Reference proteome</keyword>
<dbReference type="NCBIfam" id="TIGR04408">
    <property type="entry name" value="LptG_lptG"/>
    <property type="match status" value="1"/>
</dbReference>
<feature type="transmembrane region" description="Helical" evidence="6">
    <location>
        <begin position="104"/>
        <end position="123"/>
    </location>
</feature>
<comment type="caution">
    <text evidence="7">The sequence shown here is derived from an EMBL/GenBank/DDBJ whole genome shotgun (WGS) entry which is preliminary data.</text>
</comment>
<gene>
    <name evidence="7" type="ORF">GCM10011611_62270</name>
</gene>
<feature type="transmembrane region" description="Helical" evidence="6">
    <location>
        <begin position="309"/>
        <end position="326"/>
    </location>
</feature>
<evidence type="ECO:0000313" key="7">
    <source>
        <dbReference type="EMBL" id="GGF47381.1"/>
    </source>
</evidence>
<name>A0A8J3E6S4_9PROT</name>
<feature type="transmembrane region" description="Helical" evidence="6">
    <location>
        <begin position="12"/>
        <end position="35"/>
    </location>
</feature>
<evidence type="ECO:0000256" key="1">
    <source>
        <dbReference type="ARBA" id="ARBA00004651"/>
    </source>
</evidence>
<protein>
    <submittedName>
        <fullName evidence="7">LPS export ABC transporter permease LptG</fullName>
    </submittedName>
</protein>
<keyword evidence="3 6" id="KW-0812">Transmembrane</keyword>
<dbReference type="PANTHER" id="PTHR33529">
    <property type="entry name" value="SLR0882 PROTEIN-RELATED"/>
    <property type="match status" value="1"/>
</dbReference>
<evidence type="ECO:0000256" key="6">
    <source>
        <dbReference type="SAM" id="Phobius"/>
    </source>
</evidence>
<dbReference type="InterPro" id="IPR030923">
    <property type="entry name" value="LptG"/>
</dbReference>
<dbReference type="PANTHER" id="PTHR33529:SF2">
    <property type="entry name" value="LIPOPOLYSACCHARIDE EXPORT SYSTEM PERMEASE PROTEIN LPTG"/>
    <property type="match status" value="1"/>
</dbReference>
<organism evidence="7 8">
    <name type="scientific">Aliidongia dinghuensis</name>
    <dbReference type="NCBI Taxonomy" id="1867774"/>
    <lineage>
        <taxon>Bacteria</taxon>
        <taxon>Pseudomonadati</taxon>
        <taxon>Pseudomonadota</taxon>
        <taxon>Alphaproteobacteria</taxon>
        <taxon>Rhodospirillales</taxon>
        <taxon>Dongiaceae</taxon>
        <taxon>Aliidongia</taxon>
    </lineage>
</organism>
<feature type="transmembrane region" description="Helical" evidence="6">
    <location>
        <begin position="55"/>
        <end position="83"/>
    </location>
</feature>
<proteinExistence type="predicted"/>
<feature type="transmembrane region" description="Helical" evidence="6">
    <location>
        <begin position="279"/>
        <end position="297"/>
    </location>
</feature>
<evidence type="ECO:0000256" key="5">
    <source>
        <dbReference type="ARBA" id="ARBA00023136"/>
    </source>
</evidence>
<feature type="transmembrane region" description="Helical" evidence="6">
    <location>
        <begin position="338"/>
        <end position="356"/>
    </location>
</feature>
<evidence type="ECO:0000256" key="4">
    <source>
        <dbReference type="ARBA" id="ARBA00022989"/>
    </source>
</evidence>